<feature type="region of interest" description="Disordered" evidence="1">
    <location>
        <begin position="1"/>
        <end position="50"/>
    </location>
</feature>
<name>A0A679J735_9HYPH</name>
<reference evidence="2" key="1">
    <citation type="submission" date="2019-12" db="EMBL/GenBank/DDBJ databases">
        <authorList>
            <person name="Cremers G."/>
        </authorList>
    </citation>
    <scope>NUCLEOTIDE SEQUENCE</scope>
    <source>
        <strain evidence="2">Mbul1</strain>
    </source>
</reference>
<accession>A0A679J735</accession>
<evidence type="ECO:0000313" key="2">
    <source>
        <dbReference type="EMBL" id="CAA2101992.1"/>
    </source>
</evidence>
<protein>
    <submittedName>
        <fullName evidence="2">Uncharacterized protein</fullName>
    </submittedName>
</protein>
<dbReference type="AlphaFoldDB" id="A0A679J735"/>
<organism evidence="2">
    <name type="scientific">Methylobacterium bullatum</name>
    <dbReference type="NCBI Taxonomy" id="570505"/>
    <lineage>
        <taxon>Bacteria</taxon>
        <taxon>Pseudomonadati</taxon>
        <taxon>Pseudomonadota</taxon>
        <taxon>Alphaproteobacteria</taxon>
        <taxon>Hyphomicrobiales</taxon>
        <taxon>Methylobacteriaceae</taxon>
        <taxon>Methylobacterium</taxon>
    </lineage>
</organism>
<proteinExistence type="predicted"/>
<sequence length="87" mass="9169">MRITAQGSGCAPPRPLKQTAVPGVGARNGRKSEQASKPLTHSSNHKPRALTRQTMIALFSDEGAFIGYSLFGQQSDARAFLRAGGAS</sequence>
<gene>
    <name evidence="2" type="ORF">MBUL_01459</name>
</gene>
<evidence type="ECO:0000256" key="1">
    <source>
        <dbReference type="SAM" id="MobiDB-lite"/>
    </source>
</evidence>
<dbReference type="EMBL" id="LR743504">
    <property type="protein sequence ID" value="CAA2101992.1"/>
    <property type="molecule type" value="Genomic_DNA"/>
</dbReference>